<evidence type="ECO:0000256" key="6">
    <source>
        <dbReference type="ARBA" id="ARBA00022692"/>
    </source>
</evidence>
<dbReference type="EC" id="2.4.1.-" evidence="12"/>
<evidence type="ECO:0000256" key="10">
    <source>
        <dbReference type="ARBA" id="ARBA00044721"/>
    </source>
</evidence>
<accession>A0AA38C3J1</accession>
<dbReference type="GO" id="GO:0005789">
    <property type="term" value="C:endoplasmic reticulum membrane"/>
    <property type="evidence" value="ECO:0007669"/>
    <property type="project" value="UniProtKB-SubCell"/>
</dbReference>
<protein>
    <recommendedName>
        <fullName evidence="12">Mannosyltransferase</fullName>
        <ecNumber evidence="12">2.4.1.-</ecNumber>
    </recommendedName>
</protein>
<evidence type="ECO:0000256" key="7">
    <source>
        <dbReference type="ARBA" id="ARBA00022824"/>
    </source>
</evidence>
<dbReference type="GO" id="GO:0052917">
    <property type="term" value="F:dol-P-Man:Man(7)GlcNAc(2)-PP-Dol alpha-1,6-mannosyltransferase activity"/>
    <property type="evidence" value="ECO:0007669"/>
    <property type="project" value="UniProtKB-EC"/>
</dbReference>
<sequence>FTIFIDSIMWKRFLWPEMEVLWFNSVLNRSSEWGVFPVHWYFTSALPRSLLAAFPLCFAGIILERRMREYVLPVLAFVVLYSKLPHKELRFIISAIPMLNLSAAVAATRIYNNRRKSIWKWAFIGMIGSLFASLGFSIIMSVASYANYPAGYALDALHNKDFHSNTTYTRMVHIDSFAAMNGISRFCEKDFPWRYSKEEDLSVEEIIARNFTYLITEHQRIPGFQCLLAIAGFSRPTIQLTFPPIVL</sequence>
<dbReference type="OMA" id="MEMNSTH"/>
<evidence type="ECO:0000256" key="12">
    <source>
        <dbReference type="RuleBase" id="RU363075"/>
    </source>
</evidence>
<proteinExistence type="inferred from homology"/>
<name>A0AA38C3J1_TAXCH</name>
<dbReference type="AlphaFoldDB" id="A0AA38C3J1"/>
<feature type="transmembrane region" description="Helical" evidence="12">
    <location>
        <begin position="40"/>
        <end position="63"/>
    </location>
</feature>
<dbReference type="EMBL" id="JAHRHJ020000233">
    <property type="protein sequence ID" value="KAH9294306.1"/>
    <property type="molecule type" value="Genomic_DNA"/>
</dbReference>
<dbReference type="Proteomes" id="UP000824469">
    <property type="component" value="Unassembled WGS sequence"/>
</dbReference>
<comment type="catalytic activity">
    <reaction evidence="11">
        <text>an alpha-D-Man-(1-&gt;2)-alpha-D-Man-(1-&gt;2)-alpha-D-Man-(1-&gt;3)-[alpha-D-Man-(1-&gt;2)-alpha-D-Man-(1-&gt;3)-alpha-D-Man-(1-&gt;6)]-beta-D-Man-(1-&gt;4)-beta-D-GlcNAc-(1-&gt;4)-alpha-D-GlcNAc-diphospho-di-trans,poly-cis-dolichol + a di-trans,poly-cis-dolichyl beta-D-mannosyl phosphate = an alpha-D-Man-(1-&gt;2)-alpha-D-Man-(1-&gt;2)-alpha-D-Man-(1-&gt;3)-[alpha-D-Man-(1-&gt;2)-alpha-D-Man-(1-&gt;3)-[alpha-D-Man-(1-&gt;6)]-alpha-D-Man-(1-&gt;6)]-beta-D-Man-(1-&gt;4)-beta-D-GlcNAc-(1-&gt;4)-alpha-D-GlcNAc-diphospho-di-trans,poly-cis-dolichol + a di-trans,poly-cis-dolichyl phosphate + H(+)</text>
        <dbReference type="Rhea" id="RHEA:29535"/>
        <dbReference type="Rhea" id="RHEA-COMP:19498"/>
        <dbReference type="Rhea" id="RHEA-COMP:19501"/>
        <dbReference type="Rhea" id="RHEA-COMP:19518"/>
        <dbReference type="Rhea" id="RHEA-COMP:19519"/>
        <dbReference type="ChEBI" id="CHEBI:15378"/>
        <dbReference type="ChEBI" id="CHEBI:57683"/>
        <dbReference type="ChEBI" id="CHEBI:58211"/>
        <dbReference type="ChEBI" id="CHEBI:132517"/>
        <dbReference type="ChEBI" id="CHEBI:132519"/>
        <dbReference type="EC" id="2.4.1.260"/>
    </reaction>
    <physiologicalReaction direction="left-to-right" evidence="11">
        <dbReference type="Rhea" id="RHEA:29536"/>
    </physiologicalReaction>
</comment>
<evidence type="ECO:0000313" key="14">
    <source>
        <dbReference type="Proteomes" id="UP000824469"/>
    </source>
</evidence>
<comment type="caution">
    <text evidence="12">Lacks conserved residue(s) required for the propagation of feature annotation.</text>
</comment>
<organism evidence="13 14">
    <name type="scientific">Taxus chinensis</name>
    <name type="common">Chinese yew</name>
    <name type="synonym">Taxus wallichiana var. chinensis</name>
    <dbReference type="NCBI Taxonomy" id="29808"/>
    <lineage>
        <taxon>Eukaryota</taxon>
        <taxon>Viridiplantae</taxon>
        <taxon>Streptophyta</taxon>
        <taxon>Embryophyta</taxon>
        <taxon>Tracheophyta</taxon>
        <taxon>Spermatophyta</taxon>
        <taxon>Pinopsida</taxon>
        <taxon>Pinidae</taxon>
        <taxon>Conifers II</taxon>
        <taxon>Cupressales</taxon>
        <taxon>Taxaceae</taxon>
        <taxon>Taxus</taxon>
    </lineage>
</organism>
<keyword evidence="14" id="KW-1185">Reference proteome</keyword>
<comment type="similarity">
    <text evidence="3 12">Belongs to the glycosyltransferase 22 family.</text>
</comment>
<dbReference type="GO" id="GO:0006487">
    <property type="term" value="P:protein N-linked glycosylation"/>
    <property type="evidence" value="ECO:0007669"/>
    <property type="project" value="TreeGrafter"/>
</dbReference>
<dbReference type="InterPro" id="IPR005599">
    <property type="entry name" value="GPI_mannosylTrfase"/>
</dbReference>
<evidence type="ECO:0000313" key="13">
    <source>
        <dbReference type="EMBL" id="KAH9294306.1"/>
    </source>
</evidence>
<evidence type="ECO:0000256" key="4">
    <source>
        <dbReference type="ARBA" id="ARBA00022676"/>
    </source>
</evidence>
<evidence type="ECO:0000256" key="5">
    <source>
        <dbReference type="ARBA" id="ARBA00022679"/>
    </source>
</evidence>
<evidence type="ECO:0000256" key="2">
    <source>
        <dbReference type="ARBA" id="ARBA00004922"/>
    </source>
</evidence>
<gene>
    <name evidence="13" type="ORF">KI387_040499</name>
</gene>
<feature type="non-terminal residue" evidence="13">
    <location>
        <position position="247"/>
    </location>
</feature>
<evidence type="ECO:0000256" key="11">
    <source>
        <dbReference type="ARBA" id="ARBA00048899"/>
    </source>
</evidence>
<evidence type="ECO:0000256" key="3">
    <source>
        <dbReference type="ARBA" id="ARBA00007063"/>
    </source>
</evidence>
<dbReference type="PANTHER" id="PTHR22760:SF1">
    <property type="entry name" value="DOL-P-MAN:MAN(7)GLCNAC(2)-PP-DOL ALPHA-1,6-MANNOSYLTRANSFERASE"/>
    <property type="match status" value="1"/>
</dbReference>
<keyword evidence="7 12" id="KW-0256">Endoplasmic reticulum</keyword>
<comment type="function">
    <text evidence="10">Mannosyltransferase that operates in the biosynthetic pathway of dolichol-linked oligosaccharides, the glycan precursors employed in protein asparagine (N)-glycosylation. The assembly of dolichol-linked oligosaccharides begins on the cytosolic side of the endoplasmic reticulum membrane and finishes in its lumen. The sequential addition of sugars to dolichol pyrophosphate produces dolichol-linked oligosaccharides containing fourteen sugars, including two GlcNAcs, nine mannoses and three glucoses. Once assembled, the oligosaccharide is transferred from the lipid to nascent proteins by oligosaccharyltransferases. In the lumen of the endoplasmic reticulum, adds the eighth mannose residue in an alpha-1,6 linkage onto Man(7)GlcNAc(2)-PP-dolichol to produce Man(8)GlcNAc(2)-PP-dolichol.</text>
</comment>
<evidence type="ECO:0000256" key="8">
    <source>
        <dbReference type="ARBA" id="ARBA00022989"/>
    </source>
</evidence>
<comment type="pathway">
    <text evidence="2">Protein modification; protein glycosylation.</text>
</comment>
<keyword evidence="5" id="KW-0808">Transferase</keyword>
<keyword evidence="6 12" id="KW-0812">Transmembrane</keyword>
<feature type="transmembrane region" description="Helical" evidence="12">
    <location>
        <begin position="91"/>
        <end position="111"/>
    </location>
</feature>
<evidence type="ECO:0000256" key="9">
    <source>
        <dbReference type="ARBA" id="ARBA00023136"/>
    </source>
</evidence>
<reference evidence="13 14" key="1">
    <citation type="journal article" date="2021" name="Nat. Plants">
        <title>The Taxus genome provides insights into paclitaxel biosynthesis.</title>
        <authorList>
            <person name="Xiong X."/>
            <person name="Gou J."/>
            <person name="Liao Q."/>
            <person name="Li Y."/>
            <person name="Zhou Q."/>
            <person name="Bi G."/>
            <person name="Li C."/>
            <person name="Du R."/>
            <person name="Wang X."/>
            <person name="Sun T."/>
            <person name="Guo L."/>
            <person name="Liang H."/>
            <person name="Lu P."/>
            <person name="Wu Y."/>
            <person name="Zhang Z."/>
            <person name="Ro D.K."/>
            <person name="Shang Y."/>
            <person name="Huang S."/>
            <person name="Yan J."/>
        </authorList>
    </citation>
    <scope>NUCLEOTIDE SEQUENCE [LARGE SCALE GENOMIC DNA]</scope>
    <source>
        <strain evidence="13">Ta-2019</strain>
    </source>
</reference>
<dbReference type="PANTHER" id="PTHR22760">
    <property type="entry name" value="GLYCOSYLTRANSFERASE"/>
    <property type="match status" value="1"/>
</dbReference>
<evidence type="ECO:0000256" key="1">
    <source>
        <dbReference type="ARBA" id="ARBA00004477"/>
    </source>
</evidence>
<feature type="transmembrane region" description="Helical" evidence="12">
    <location>
        <begin position="123"/>
        <end position="146"/>
    </location>
</feature>
<keyword evidence="4 12" id="KW-0328">Glycosyltransferase</keyword>
<feature type="non-terminal residue" evidence="13">
    <location>
        <position position="1"/>
    </location>
</feature>
<comment type="caution">
    <text evidence="13">The sequence shown here is derived from an EMBL/GenBank/DDBJ whole genome shotgun (WGS) entry which is preliminary data.</text>
</comment>
<comment type="subcellular location">
    <subcellularLocation>
        <location evidence="1 12">Endoplasmic reticulum membrane</location>
        <topology evidence="1 12">Multi-pass membrane protein</topology>
    </subcellularLocation>
</comment>
<keyword evidence="8 12" id="KW-1133">Transmembrane helix</keyword>
<keyword evidence="9 12" id="KW-0472">Membrane</keyword>
<dbReference type="Pfam" id="PF03901">
    <property type="entry name" value="Glyco_transf_22"/>
    <property type="match status" value="1"/>
</dbReference>